<reference evidence="2" key="1">
    <citation type="submission" date="2020-03" db="EMBL/GenBank/DDBJ databases">
        <title>A transcriptome and proteome of the tick Rhipicephalus microplus shaped by the genetic composition of its hosts and developmental stage.</title>
        <authorList>
            <person name="Garcia G.R."/>
            <person name="Ribeiro J.M.C."/>
            <person name="Maruyama S.R."/>
            <person name="Gardinasse L.G."/>
            <person name="Nelson K."/>
            <person name="Ferreira B.R."/>
            <person name="Andrade T.G."/>
            <person name="Santos I.K.F.M."/>
        </authorList>
    </citation>
    <scope>NUCLEOTIDE SEQUENCE</scope>
    <source>
        <strain evidence="2">NSGR</strain>
        <tissue evidence="2">Salivary glands</tissue>
    </source>
</reference>
<dbReference type="EMBL" id="GIKN01002489">
    <property type="protein sequence ID" value="NIE44762.1"/>
    <property type="molecule type" value="Transcribed_RNA"/>
</dbReference>
<accession>A0A6G5A170</accession>
<evidence type="ECO:0000313" key="2">
    <source>
        <dbReference type="EMBL" id="NIE44762.1"/>
    </source>
</evidence>
<sequence length="80" mass="9025">MTQHTTAKVKVLLLRILLMALTASSLTMVVLTSTTRFLVNLKIAQGLCQQNTLLSPQIFFIGRVWASPKFTLTKYPCWAR</sequence>
<keyword evidence="1" id="KW-1133">Transmembrane helix</keyword>
<evidence type="ECO:0000256" key="1">
    <source>
        <dbReference type="SAM" id="Phobius"/>
    </source>
</evidence>
<keyword evidence="1" id="KW-0812">Transmembrane</keyword>
<proteinExistence type="predicted"/>
<feature type="transmembrane region" description="Helical" evidence="1">
    <location>
        <begin position="12"/>
        <end position="31"/>
    </location>
</feature>
<protein>
    <submittedName>
        <fullName evidence="2">Putative secreted protein</fullName>
    </submittedName>
</protein>
<dbReference type="AlphaFoldDB" id="A0A6G5A170"/>
<organism evidence="2">
    <name type="scientific">Rhipicephalus microplus</name>
    <name type="common">Cattle tick</name>
    <name type="synonym">Boophilus microplus</name>
    <dbReference type="NCBI Taxonomy" id="6941"/>
    <lineage>
        <taxon>Eukaryota</taxon>
        <taxon>Metazoa</taxon>
        <taxon>Ecdysozoa</taxon>
        <taxon>Arthropoda</taxon>
        <taxon>Chelicerata</taxon>
        <taxon>Arachnida</taxon>
        <taxon>Acari</taxon>
        <taxon>Parasitiformes</taxon>
        <taxon>Ixodida</taxon>
        <taxon>Ixodoidea</taxon>
        <taxon>Ixodidae</taxon>
        <taxon>Rhipicephalinae</taxon>
        <taxon>Rhipicephalus</taxon>
        <taxon>Boophilus</taxon>
    </lineage>
</organism>
<keyword evidence="1" id="KW-0472">Membrane</keyword>
<name>A0A6G5A170_RHIMP</name>